<dbReference type="AlphaFoldDB" id="A0A5S9R0R3"/>
<dbReference type="Gene3D" id="3.90.1760.10">
    <property type="entry name" value="Anthrax toxin, edema factor, central domain"/>
    <property type="match status" value="1"/>
</dbReference>
<reference evidence="2 3" key="1">
    <citation type="submission" date="2019-11" db="EMBL/GenBank/DDBJ databases">
        <authorList>
            <person name="Holert J."/>
        </authorList>
    </citation>
    <scope>NUCLEOTIDE SEQUENCE [LARGE SCALE GENOMIC DNA]</scope>
    <source>
        <strain evidence="2">SB11_3</strain>
    </source>
</reference>
<evidence type="ECO:0000313" key="3">
    <source>
        <dbReference type="Proteomes" id="UP000441399"/>
    </source>
</evidence>
<dbReference type="GO" id="GO:0005576">
    <property type="term" value="C:extracellular region"/>
    <property type="evidence" value="ECO:0007669"/>
    <property type="project" value="InterPro"/>
</dbReference>
<keyword evidence="2" id="KW-0456">Lyase</keyword>
<sequence length="363" mass="40224">MIRDSYEACSRSGMPIKHARCFQRVADSLQCVIASRSVGRYATGLIMEGYASKGFHVKAKSCNWGPMAGFVLADPRFTKRGGSIEARGSQRKDVHTALHRYHAGQIQVFISENRRKDLEQMHCMTRIGGKINAMRYSAVSPDGARMEFVLKRTMNAPGACGQQLWGVFYGANEVALPSAPDQPSSATGDDLLPVLALVDPMCSPSLTGLYRSAMTGDYDLWAVFPRATVYSPSDADRRPVPRSNRHVVSIREFIRHEDPHMGNITQRIAITVKGALNLAIQRAGYTGGDMVHHSDEAGRPLVSEVELEFIAFIPGQRDAVFIDSLDDLKEFFDNVIREYHITFNPGWQGQLGFSATPLGNWEI</sequence>
<protein>
    <submittedName>
        <fullName evidence="2">Calmodulin-sensitive adenylate cyclase</fullName>
        <ecNumber evidence="2">4.6.1.1</ecNumber>
    </submittedName>
</protein>
<dbReference type="SUPFAM" id="SSF81298">
    <property type="entry name" value="Adenylylcyclase toxin (the edema factor)"/>
    <property type="match status" value="1"/>
</dbReference>
<dbReference type="EC" id="4.6.1.1" evidence="2"/>
<dbReference type="InterPro" id="IPR005165">
    <property type="entry name" value="Anthrax_toxin_edema_cen"/>
</dbReference>
<dbReference type="Pfam" id="PF03497">
    <property type="entry name" value="Anthrax_toxA"/>
    <property type="match status" value="1"/>
</dbReference>
<keyword evidence="3" id="KW-1185">Reference proteome</keyword>
<dbReference type="Proteomes" id="UP000441399">
    <property type="component" value="Unassembled WGS sequence"/>
</dbReference>
<evidence type="ECO:0000259" key="1">
    <source>
        <dbReference type="Pfam" id="PF03497"/>
    </source>
</evidence>
<proteinExistence type="predicted"/>
<dbReference type="GO" id="GO:0008294">
    <property type="term" value="F:calcium- and calmodulin-responsive adenylate cyclase activity"/>
    <property type="evidence" value="ECO:0007669"/>
    <property type="project" value="InterPro"/>
</dbReference>
<organism evidence="2 3">
    <name type="scientific">BD1-7 clade bacterium</name>
    <dbReference type="NCBI Taxonomy" id="2029982"/>
    <lineage>
        <taxon>Bacteria</taxon>
        <taxon>Pseudomonadati</taxon>
        <taxon>Pseudomonadota</taxon>
        <taxon>Gammaproteobacteria</taxon>
        <taxon>Cellvibrionales</taxon>
        <taxon>Spongiibacteraceae</taxon>
        <taxon>BD1-7 clade</taxon>
    </lineage>
</organism>
<dbReference type="EMBL" id="CACSIO010000062">
    <property type="protein sequence ID" value="CAA0125617.1"/>
    <property type="molecule type" value="Genomic_DNA"/>
</dbReference>
<feature type="domain" description="Anthrax toxin edema factor central" evidence="1">
    <location>
        <begin position="8"/>
        <end position="153"/>
    </location>
</feature>
<name>A0A5S9R0R3_9GAMM</name>
<dbReference type="InterPro" id="IPR035099">
    <property type="entry name" value="Anthrax_toxin_C-terminal"/>
</dbReference>
<gene>
    <name evidence="2" type="primary">cya_3</name>
    <name evidence="2" type="ORF">OPDIPICF_03504</name>
</gene>
<accession>A0A5S9R0R3</accession>
<dbReference type="InterPro" id="IPR037017">
    <property type="entry name" value="Anthrax_toxin_edema_cen_sf"/>
</dbReference>
<evidence type="ECO:0000313" key="2">
    <source>
        <dbReference type="EMBL" id="CAA0125617.1"/>
    </source>
</evidence>
<dbReference type="Gene3D" id="3.30.70.1720">
    <property type="match status" value="1"/>
</dbReference>